<reference evidence="2" key="1">
    <citation type="submission" date="2016-10" db="EMBL/GenBank/DDBJ databases">
        <title>Sequence of Gallionella enrichment culture.</title>
        <authorList>
            <person name="Poehlein A."/>
            <person name="Muehling M."/>
            <person name="Daniel R."/>
        </authorList>
    </citation>
    <scope>NUCLEOTIDE SEQUENCE</scope>
</reference>
<dbReference type="SUPFAM" id="SSF50475">
    <property type="entry name" value="FMN-binding split barrel"/>
    <property type="match status" value="1"/>
</dbReference>
<organism evidence="2">
    <name type="scientific">mine drainage metagenome</name>
    <dbReference type="NCBI Taxonomy" id="410659"/>
    <lineage>
        <taxon>unclassified sequences</taxon>
        <taxon>metagenomes</taxon>
        <taxon>ecological metagenomes</taxon>
    </lineage>
</organism>
<proteinExistence type="predicted"/>
<protein>
    <submittedName>
        <fullName evidence="2">Pyridoxamine 5'-phosphate oxidase</fullName>
    </submittedName>
</protein>
<dbReference type="EMBL" id="MLJW01000001">
    <property type="protein sequence ID" value="OIR19699.1"/>
    <property type="molecule type" value="Genomic_DNA"/>
</dbReference>
<dbReference type="PANTHER" id="PTHR39336:SF1">
    <property type="entry name" value="PYRIDOXAMINE PHOSPHATE OXIDASE FAMILY PROTEIN (AFU_ORTHOLOGUE AFUA_6G11440)"/>
    <property type="match status" value="1"/>
</dbReference>
<dbReference type="PANTHER" id="PTHR39336">
    <property type="entry name" value="PYRIDOXAMINE PHOSPHATE OXIDASE FAMILY PROTEIN (AFU_ORTHOLOGUE AFUA_6G11440)"/>
    <property type="match status" value="1"/>
</dbReference>
<comment type="caution">
    <text evidence="2">The sequence shown here is derived from an EMBL/GenBank/DDBJ whole genome shotgun (WGS) entry which is preliminary data.</text>
</comment>
<feature type="domain" description="Pyridoxamine 5'-phosphate oxidase N-terminal" evidence="1">
    <location>
        <begin position="11"/>
        <end position="130"/>
    </location>
</feature>
<evidence type="ECO:0000259" key="1">
    <source>
        <dbReference type="Pfam" id="PF01243"/>
    </source>
</evidence>
<dbReference type="Gene3D" id="2.30.110.10">
    <property type="entry name" value="Electron Transport, Fmn-binding Protein, Chain A"/>
    <property type="match status" value="1"/>
</dbReference>
<dbReference type="Pfam" id="PF01243">
    <property type="entry name" value="PNPOx_N"/>
    <property type="match status" value="1"/>
</dbReference>
<name>A0A1J5THS7_9ZZZZ</name>
<evidence type="ECO:0000313" key="2">
    <source>
        <dbReference type="EMBL" id="OIR19699.1"/>
    </source>
</evidence>
<dbReference type="InterPro" id="IPR011576">
    <property type="entry name" value="Pyridox_Oxase_N"/>
</dbReference>
<dbReference type="InterPro" id="IPR012349">
    <property type="entry name" value="Split_barrel_FMN-bd"/>
</dbReference>
<gene>
    <name evidence="2" type="ORF">GALL_05820</name>
</gene>
<sequence>MGQRFDSLSGKHIEFISAQKIFFVGTAMADGAVNISPKGMDSFRVLGNTRVAWLNVTGSGNETAAHVQQLPRMTMMFCAFSGDPLILRLYGTARAIHQADAEWNELIALFTPLPGARQIFDITLDLVQTSCGMGVPFFGYGGEREMLSTWATRKGETGIRQYWADRNQVSLDGIPTHIVEKSG</sequence>
<dbReference type="AlphaFoldDB" id="A0A1J5THS7"/>
<accession>A0A1J5THS7</accession>